<accession>A0AA41Z1X0</accession>
<dbReference type="EMBL" id="JAMOIM010000024">
    <property type="protein sequence ID" value="MCW6511325.1"/>
    <property type="molecule type" value="Genomic_DNA"/>
</dbReference>
<evidence type="ECO:0000313" key="2">
    <source>
        <dbReference type="Proteomes" id="UP001165667"/>
    </source>
</evidence>
<reference evidence="1" key="1">
    <citation type="submission" date="2022-05" db="EMBL/GenBank/DDBJ databases">
        <authorList>
            <person name="Pankratov T."/>
        </authorList>
    </citation>
    <scope>NUCLEOTIDE SEQUENCE</scope>
    <source>
        <strain evidence="1">BP6-180914</strain>
    </source>
</reference>
<gene>
    <name evidence="1" type="ORF">M8523_25400</name>
</gene>
<name>A0AA41Z1X0_9HYPH</name>
<proteinExistence type="predicted"/>
<comment type="caution">
    <text evidence="1">The sequence shown here is derived from an EMBL/GenBank/DDBJ whole genome shotgun (WGS) entry which is preliminary data.</text>
</comment>
<organism evidence="1 2">
    <name type="scientific">Lichenifustis flavocetrariae</name>
    <dbReference type="NCBI Taxonomy" id="2949735"/>
    <lineage>
        <taxon>Bacteria</taxon>
        <taxon>Pseudomonadati</taxon>
        <taxon>Pseudomonadota</taxon>
        <taxon>Alphaproteobacteria</taxon>
        <taxon>Hyphomicrobiales</taxon>
        <taxon>Lichenihabitantaceae</taxon>
        <taxon>Lichenifustis</taxon>
    </lineage>
</organism>
<dbReference type="Proteomes" id="UP001165667">
    <property type="component" value="Unassembled WGS sequence"/>
</dbReference>
<sequence>MAVIIGNDKGGVGKDLVAEGIYLAARQRGQIPVLIEVEIEKRLANLYPEAVHVMAGSTSPEELYRNPDKAFAPLDDAMTRAQEADLAIVSLGANLTQALQVWAQSSSHALFGEGETLTFAIVLTMARGAMSSGLSNLYELGRLFPASRRVAVLNESVADFIDGDKHLPKRLKEAKGKAKAIETVKLPRMAAPAWGYLQNMGSLPEIAAKKASELVAFGLPPLPSARSLVMVEKWIADDLITPLSMLLPSNIANTPNSVP</sequence>
<evidence type="ECO:0000313" key="1">
    <source>
        <dbReference type="EMBL" id="MCW6511325.1"/>
    </source>
</evidence>
<protein>
    <submittedName>
        <fullName evidence="1">Uncharacterized protein</fullName>
    </submittedName>
</protein>
<dbReference type="RefSeq" id="WP_282587701.1">
    <property type="nucleotide sequence ID" value="NZ_JAMOIM010000024.1"/>
</dbReference>
<dbReference type="AlphaFoldDB" id="A0AA41Z1X0"/>
<keyword evidence="2" id="KW-1185">Reference proteome</keyword>